<dbReference type="InterPro" id="IPR006571">
    <property type="entry name" value="TLDc_dom"/>
</dbReference>
<evidence type="ECO:0008006" key="6">
    <source>
        <dbReference type="Google" id="ProtNLM"/>
    </source>
</evidence>
<feature type="region of interest" description="Disordered" evidence="1">
    <location>
        <begin position="369"/>
        <end position="388"/>
    </location>
</feature>
<evidence type="ECO:0000259" key="3">
    <source>
        <dbReference type="PROSITE" id="PS51886"/>
    </source>
</evidence>
<dbReference type="InterPro" id="IPR013761">
    <property type="entry name" value="SAM/pointed_sf"/>
</dbReference>
<dbReference type="InterPro" id="IPR011333">
    <property type="entry name" value="SKP1/BTB/POZ_sf"/>
</dbReference>
<dbReference type="AlphaFoldDB" id="A0AAD8XSL2"/>
<dbReference type="InterPro" id="IPR003131">
    <property type="entry name" value="T1-type_BTB"/>
</dbReference>
<dbReference type="Pfam" id="PF07534">
    <property type="entry name" value="TLD"/>
    <property type="match status" value="1"/>
</dbReference>
<feature type="domain" description="SAM" evidence="2">
    <location>
        <begin position="491"/>
        <end position="556"/>
    </location>
</feature>
<feature type="domain" description="TLDc" evidence="3">
    <location>
        <begin position="202"/>
        <end position="368"/>
    </location>
</feature>
<keyword evidence="5" id="KW-1185">Reference proteome</keyword>
<protein>
    <recommendedName>
        <fullName evidence="6">TLDc domain-containing protein</fullName>
    </recommendedName>
</protein>
<accession>A0AAD8XSL2</accession>
<dbReference type="SUPFAM" id="SSF54695">
    <property type="entry name" value="POZ domain"/>
    <property type="match status" value="2"/>
</dbReference>
<evidence type="ECO:0000256" key="1">
    <source>
        <dbReference type="SAM" id="MobiDB-lite"/>
    </source>
</evidence>
<dbReference type="InterPro" id="IPR001660">
    <property type="entry name" value="SAM"/>
</dbReference>
<name>A0AAD8XSL2_9STRA</name>
<evidence type="ECO:0000259" key="2">
    <source>
        <dbReference type="PROSITE" id="PS50105"/>
    </source>
</evidence>
<sequence length="622" mass="69306">MSRRTTKKAAQPAPAPAPVAASGATRKRIDKLDDLDQTNKRLKTTLDKIDRDRATQMNKLQEKEKQLLDRLSKLNEEKHKTASANGNIDVSDDDFLEINAGGKVIAVKRATLTQLQGSRLEAMFSGRWDKKLDRDSSGRLFLDVNSDCFQAIVDYMNELAISSEDDPPMPPTVDDELQHILSHQMNLFGLTVDVDPQIDSNIITQHSDTMILHNWLEEDGSGGELELLYRSSRDGLTSANFHSKCDNKGPTVVIIETVEGGVIGGYANTAWKSNGANVSANKAFLFALSGFGLLSPCKMKLKNASDQYAIFNHPYGPMFGNGHGRHDLYVGGSTLYLRIGRSYYPGPTEQLTGGRTYNIKEMEVFQVTDNPSPLQDPRKKQPHSSNPVEKVVAVDTFSKEVNDAINEKWTTLQELEAEVLSLEESFKDEEEFIESFGSEDPNNVVMLNVSGTMMATSRATLLLPEDSVLAQQFDNSKWTEQGSASPRVKDWTPDDVTNWVKSVKDVPDDIATLFWENEIKGSELLALDKDGLKMIGVKRAGTICLLLKEIKQLEEASQDTATLIEYSPYCFGKILDYLRLKRLQTLGLVDEPALPIVCESQKKRFEKVVKYYFPGNSSFILG</sequence>
<reference evidence="4" key="1">
    <citation type="submission" date="2023-06" db="EMBL/GenBank/DDBJ databases">
        <title>Survivors Of The Sea: Transcriptome response of Skeletonema marinoi to long-term dormancy.</title>
        <authorList>
            <person name="Pinder M.I.M."/>
            <person name="Kourtchenko O."/>
            <person name="Robertson E.K."/>
            <person name="Larsson T."/>
            <person name="Maumus F."/>
            <person name="Osuna-Cruz C.M."/>
            <person name="Vancaester E."/>
            <person name="Stenow R."/>
            <person name="Vandepoele K."/>
            <person name="Ploug H."/>
            <person name="Bruchert V."/>
            <person name="Godhe A."/>
            <person name="Topel M."/>
        </authorList>
    </citation>
    <scope>NUCLEOTIDE SEQUENCE</scope>
    <source>
        <strain evidence="4">R05AC</strain>
    </source>
</reference>
<dbReference type="PANTHER" id="PTHR14499">
    <property type="entry name" value="POTASSIUM CHANNEL TETRAMERIZATION DOMAIN-CONTAINING"/>
    <property type="match status" value="1"/>
</dbReference>
<dbReference type="Pfam" id="PF02214">
    <property type="entry name" value="BTB_2"/>
    <property type="match status" value="1"/>
</dbReference>
<dbReference type="Proteomes" id="UP001224775">
    <property type="component" value="Unassembled WGS sequence"/>
</dbReference>
<dbReference type="SMART" id="SM00454">
    <property type="entry name" value="SAM"/>
    <property type="match status" value="1"/>
</dbReference>
<evidence type="ECO:0000313" key="4">
    <source>
        <dbReference type="EMBL" id="KAK1732631.1"/>
    </source>
</evidence>
<dbReference type="SMART" id="SM00584">
    <property type="entry name" value="TLDc"/>
    <property type="match status" value="1"/>
</dbReference>
<dbReference type="EMBL" id="JATAAI010000062">
    <property type="protein sequence ID" value="KAK1732631.1"/>
    <property type="molecule type" value="Genomic_DNA"/>
</dbReference>
<dbReference type="Pfam" id="PF00536">
    <property type="entry name" value="SAM_1"/>
    <property type="match status" value="1"/>
</dbReference>
<evidence type="ECO:0000313" key="5">
    <source>
        <dbReference type="Proteomes" id="UP001224775"/>
    </source>
</evidence>
<dbReference type="PANTHER" id="PTHR14499:SF136">
    <property type="entry name" value="GH08630P"/>
    <property type="match status" value="1"/>
</dbReference>
<gene>
    <name evidence="4" type="ORF">QTG54_016692</name>
</gene>
<dbReference type="PROSITE" id="PS50105">
    <property type="entry name" value="SAM_DOMAIN"/>
    <property type="match status" value="1"/>
</dbReference>
<feature type="region of interest" description="Disordered" evidence="1">
    <location>
        <begin position="1"/>
        <end position="37"/>
    </location>
</feature>
<dbReference type="Gene3D" id="1.10.150.50">
    <property type="entry name" value="Transcription Factor, Ets-1"/>
    <property type="match status" value="1"/>
</dbReference>
<dbReference type="PROSITE" id="PS51886">
    <property type="entry name" value="TLDC"/>
    <property type="match status" value="1"/>
</dbReference>
<proteinExistence type="predicted"/>
<comment type="caution">
    <text evidence="4">The sequence shown here is derived from an EMBL/GenBank/DDBJ whole genome shotgun (WGS) entry which is preliminary data.</text>
</comment>
<dbReference type="SUPFAM" id="SSF47769">
    <property type="entry name" value="SAM/Pointed domain"/>
    <property type="match status" value="1"/>
</dbReference>
<organism evidence="4 5">
    <name type="scientific">Skeletonema marinoi</name>
    <dbReference type="NCBI Taxonomy" id="267567"/>
    <lineage>
        <taxon>Eukaryota</taxon>
        <taxon>Sar</taxon>
        <taxon>Stramenopiles</taxon>
        <taxon>Ochrophyta</taxon>
        <taxon>Bacillariophyta</taxon>
        <taxon>Coscinodiscophyceae</taxon>
        <taxon>Thalassiosirophycidae</taxon>
        <taxon>Thalassiosirales</taxon>
        <taxon>Skeletonemataceae</taxon>
        <taxon>Skeletonema</taxon>
        <taxon>Skeletonema marinoi-dohrnii complex</taxon>
    </lineage>
</organism>
<dbReference type="GO" id="GO:0051260">
    <property type="term" value="P:protein homooligomerization"/>
    <property type="evidence" value="ECO:0007669"/>
    <property type="project" value="InterPro"/>
</dbReference>
<dbReference type="Gene3D" id="3.30.710.10">
    <property type="entry name" value="Potassium Channel Kv1.1, Chain A"/>
    <property type="match status" value="2"/>
</dbReference>